<organism evidence="1 2">
    <name type="scientific">Flavobacterium hungaricum</name>
    <dbReference type="NCBI Taxonomy" id="2082725"/>
    <lineage>
        <taxon>Bacteria</taxon>
        <taxon>Pseudomonadati</taxon>
        <taxon>Bacteroidota</taxon>
        <taxon>Flavobacteriia</taxon>
        <taxon>Flavobacteriales</taxon>
        <taxon>Flavobacteriaceae</taxon>
        <taxon>Flavobacterium</taxon>
    </lineage>
</organism>
<evidence type="ECO:0000313" key="1">
    <source>
        <dbReference type="EMBL" id="MBE8726368.1"/>
    </source>
</evidence>
<sequence>MPPYNIQKTFTENISAQRENQAKILNALILLEDLGYVVLNPATDESCITIPGLIKINNTVLHN</sequence>
<reference evidence="1 2" key="1">
    <citation type="submission" date="2018-07" db="EMBL/GenBank/DDBJ databases">
        <title>Genome assembly of strain KB82.</title>
        <authorList>
            <person name="Kukolya J."/>
            <person name="Horvath B."/>
            <person name="Nagy I."/>
            <person name="Toth A."/>
        </authorList>
    </citation>
    <scope>NUCLEOTIDE SEQUENCE [LARGE SCALE GENOMIC DNA]</scope>
    <source>
        <strain evidence="1 2">Kb82</strain>
    </source>
</reference>
<name>A0ABR9TLZ6_9FLAO</name>
<dbReference type="Proteomes" id="UP000640614">
    <property type="component" value="Unassembled WGS sequence"/>
</dbReference>
<evidence type="ECO:0000313" key="2">
    <source>
        <dbReference type="Proteomes" id="UP000640614"/>
    </source>
</evidence>
<accession>A0ABR9TLZ6</accession>
<dbReference type="EMBL" id="PRDM01000003">
    <property type="protein sequence ID" value="MBE8726368.1"/>
    <property type="molecule type" value="Genomic_DNA"/>
</dbReference>
<comment type="caution">
    <text evidence="1">The sequence shown here is derived from an EMBL/GenBank/DDBJ whole genome shotgun (WGS) entry which is preliminary data.</text>
</comment>
<protein>
    <submittedName>
        <fullName evidence="1">Uncharacterized protein</fullName>
    </submittedName>
</protein>
<gene>
    <name evidence="1" type="ORF">C4F50_15665</name>
</gene>
<proteinExistence type="predicted"/>
<keyword evidence="2" id="KW-1185">Reference proteome</keyword>